<dbReference type="PANTHER" id="PTHR34456:SF13">
    <property type="entry name" value="REVERSE TRANSCRIPTASE DOMAIN-CONTAINING PROTEIN"/>
    <property type="match status" value="1"/>
</dbReference>
<keyword evidence="2" id="KW-0548">Nucleotidyltransferase</keyword>
<dbReference type="InterPro" id="IPR008686">
    <property type="entry name" value="RNA_pol_mitovir"/>
</dbReference>
<evidence type="ECO:0000313" key="2">
    <source>
        <dbReference type="EMBL" id="KVI11368.1"/>
    </source>
</evidence>
<gene>
    <name evidence="2" type="ORF">Ccrd_010224</name>
</gene>
<dbReference type="EMBL" id="LEKV01000268">
    <property type="protein sequence ID" value="KVI11368.1"/>
    <property type="molecule type" value="Genomic_DNA"/>
</dbReference>
<keyword evidence="1" id="KW-0472">Membrane</keyword>
<comment type="caution">
    <text evidence="2">The sequence shown here is derived from an EMBL/GenBank/DDBJ whole genome shotgun (WGS) entry which is preliminary data.</text>
</comment>
<dbReference type="OMA" id="RPRQYSH"/>
<keyword evidence="2" id="KW-0808">Transferase</keyword>
<dbReference type="Proteomes" id="UP000243975">
    <property type="component" value="Unassembled WGS sequence"/>
</dbReference>
<dbReference type="AlphaFoldDB" id="A0A124SI29"/>
<dbReference type="GO" id="GO:0003968">
    <property type="term" value="F:RNA-directed RNA polymerase activity"/>
    <property type="evidence" value="ECO:0007669"/>
    <property type="project" value="UniProtKB-KW"/>
</dbReference>
<evidence type="ECO:0000256" key="1">
    <source>
        <dbReference type="SAM" id="Phobius"/>
    </source>
</evidence>
<keyword evidence="1" id="KW-0812">Transmembrane</keyword>
<organism evidence="2 3">
    <name type="scientific">Cynara cardunculus var. scolymus</name>
    <name type="common">Globe artichoke</name>
    <name type="synonym">Cynara scolymus</name>
    <dbReference type="NCBI Taxonomy" id="59895"/>
    <lineage>
        <taxon>Eukaryota</taxon>
        <taxon>Viridiplantae</taxon>
        <taxon>Streptophyta</taxon>
        <taxon>Embryophyta</taxon>
        <taxon>Tracheophyta</taxon>
        <taxon>Spermatophyta</taxon>
        <taxon>Magnoliopsida</taxon>
        <taxon>eudicotyledons</taxon>
        <taxon>Gunneridae</taxon>
        <taxon>Pentapetalae</taxon>
        <taxon>asterids</taxon>
        <taxon>campanulids</taxon>
        <taxon>Asterales</taxon>
        <taxon>Asteraceae</taxon>
        <taxon>Carduoideae</taxon>
        <taxon>Cardueae</taxon>
        <taxon>Carduinae</taxon>
        <taxon>Cynara</taxon>
    </lineage>
</organism>
<feature type="non-terminal residue" evidence="2">
    <location>
        <position position="166"/>
    </location>
</feature>
<protein>
    <submittedName>
        <fullName evidence="2">RNA-dependent RNA polymerase, mitoviral</fullName>
    </submittedName>
</protein>
<keyword evidence="3" id="KW-1185">Reference proteome</keyword>
<dbReference type="Pfam" id="PF05919">
    <property type="entry name" value="Mitovir_RNA_pol"/>
    <property type="match status" value="1"/>
</dbReference>
<dbReference type="Gramene" id="KVI11368">
    <property type="protein sequence ID" value="KVI11368"/>
    <property type="gene ID" value="Ccrd_010224"/>
</dbReference>
<accession>A0A124SI29</accession>
<keyword evidence="1" id="KW-1133">Transmembrane helix</keyword>
<dbReference type="PANTHER" id="PTHR34456">
    <property type="entry name" value="MITOVIRUS RNA-DEPENDENT RNA POLYMERASE"/>
    <property type="match status" value="1"/>
</dbReference>
<evidence type="ECO:0000313" key="3">
    <source>
        <dbReference type="Proteomes" id="UP000243975"/>
    </source>
</evidence>
<name>A0A124SI29_CYNCS</name>
<sequence length="166" mass="18701">MSGYLLGYLGAWPLFVLSHHLIIWWCAELVYPGRTVLGDDVVIADENVATRYKESLDHLQVPISKDKSLISNSGSVEFINNFSVRDLTVDLSPVSIKALLNTFLPYGLMVVAHHYLLRDFRLLCRLGGAGYCVLASLDDRRPRQYSHLGVMGLKLLSSSYPLDFWL</sequence>
<reference evidence="2 3" key="1">
    <citation type="journal article" date="2016" name="Sci. Rep.">
        <title>The genome sequence of the outbreeding globe artichoke constructed de novo incorporating a phase-aware low-pass sequencing strategy of F1 progeny.</title>
        <authorList>
            <person name="Scaglione D."/>
            <person name="Reyes-Chin-Wo S."/>
            <person name="Acquadro A."/>
            <person name="Froenicke L."/>
            <person name="Portis E."/>
            <person name="Beitel C."/>
            <person name="Tirone M."/>
            <person name="Mauro R."/>
            <person name="Lo Monaco A."/>
            <person name="Mauromicale G."/>
            <person name="Faccioli P."/>
            <person name="Cattivelli L."/>
            <person name="Rieseberg L."/>
            <person name="Michelmore R."/>
            <person name="Lanteri S."/>
        </authorList>
    </citation>
    <scope>NUCLEOTIDE SEQUENCE [LARGE SCALE GENOMIC DNA]</scope>
    <source>
        <strain evidence="2">2C</strain>
    </source>
</reference>
<feature type="transmembrane region" description="Helical" evidence="1">
    <location>
        <begin position="6"/>
        <end position="27"/>
    </location>
</feature>
<proteinExistence type="predicted"/>
<keyword evidence="2" id="KW-0696">RNA-directed RNA polymerase</keyword>